<keyword evidence="1" id="KW-0812">Transmembrane</keyword>
<feature type="transmembrane region" description="Helical" evidence="1">
    <location>
        <begin position="72"/>
        <end position="96"/>
    </location>
</feature>
<reference evidence="2" key="1">
    <citation type="journal article" date="2020" name="Nature">
        <title>Giant virus diversity and host interactions through global metagenomics.</title>
        <authorList>
            <person name="Schulz F."/>
            <person name="Roux S."/>
            <person name="Paez-Espino D."/>
            <person name="Jungbluth S."/>
            <person name="Walsh D.A."/>
            <person name="Denef V.J."/>
            <person name="McMahon K.D."/>
            <person name="Konstantinidis K.T."/>
            <person name="Eloe-Fadrosh E.A."/>
            <person name="Kyrpides N.C."/>
            <person name="Woyke T."/>
        </authorList>
    </citation>
    <scope>NUCLEOTIDE SEQUENCE</scope>
    <source>
        <strain evidence="2">GVMAG-M-3300025695-21</strain>
    </source>
</reference>
<feature type="transmembrane region" description="Helical" evidence="1">
    <location>
        <begin position="6"/>
        <end position="24"/>
    </location>
</feature>
<protein>
    <submittedName>
        <fullName evidence="2">Uncharacterized protein</fullName>
    </submittedName>
</protein>
<feature type="transmembrane region" description="Helical" evidence="1">
    <location>
        <begin position="45"/>
        <end position="66"/>
    </location>
</feature>
<organism evidence="2">
    <name type="scientific">viral metagenome</name>
    <dbReference type="NCBI Taxonomy" id="1070528"/>
    <lineage>
        <taxon>unclassified sequences</taxon>
        <taxon>metagenomes</taxon>
        <taxon>organismal metagenomes</taxon>
    </lineage>
</organism>
<keyword evidence="1" id="KW-0472">Membrane</keyword>
<name>A0A6C0J4V6_9ZZZZ</name>
<feature type="transmembrane region" description="Helical" evidence="1">
    <location>
        <begin position="117"/>
        <end position="142"/>
    </location>
</feature>
<sequence>MRYIGSLIINLLIFVLITIIYLYTNKLEEIGCDCSNNPDRVFIKTYSIISLVFLLFTAFVSIEVVGKMMGSVIAMVYSLLILVFYMIFIYYIYTTFTYVRYLINEKCKCSEDISREIIMMGTFIELVLFFVTILTMIIIPVLTNSFSYVIENIENVEKDIKSDIYNPVSSLSKSPKKLMKSSKDINKFLKKSSKDLKKLSR</sequence>
<keyword evidence="1" id="KW-1133">Transmembrane helix</keyword>
<accession>A0A6C0J4V6</accession>
<proteinExistence type="predicted"/>
<dbReference type="AlphaFoldDB" id="A0A6C0J4V6"/>
<evidence type="ECO:0000313" key="2">
    <source>
        <dbReference type="EMBL" id="QHT98987.1"/>
    </source>
</evidence>
<evidence type="ECO:0000256" key="1">
    <source>
        <dbReference type="SAM" id="Phobius"/>
    </source>
</evidence>
<dbReference type="EMBL" id="MN740299">
    <property type="protein sequence ID" value="QHT98987.1"/>
    <property type="molecule type" value="Genomic_DNA"/>
</dbReference>